<dbReference type="EMBL" id="BMKX01000003">
    <property type="protein sequence ID" value="GGJ58676.1"/>
    <property type="molecule type" value="Genomic_DNA"/>
</dbReference>
<name>A0ABQ2DHT7_9MICC</name>
<dbReference type="Gene3D" id="3.20.20.80">
    <property type="entry name" value="Glycosidases"/>
    <property type="match status" value="1"/>
</dbReference>
<organism evidence="2 3">
    <name type="scientific">Glutamicibacter ardleyensis</name>
    <dbReference type="NCBI Taxonomy" id="225894"/>
    <lineage>
        <taxon>Bacteria</taxon>
        <taxon>Bacillati</taxon>
        <taxon>Actinomycetota</taxon>
        <taxon>Actinomycetes</taxon>
        <taxon>Micrococcales</taxon>
        <taxon>Micrococcaceae</taxon>
        <taxon>Glutamicibacter</taxon>
    </lineage>
</organism>
<evidence type="ECO:0000313" key="3">
    <source>
        <dbReference type="Proteomes" id="UP000606115"/>
    </source>
</evidence>
<dbReference type="Pfam" id="PF00704">
    <property type="entry name" value="Glyco_hydro_18"/>
    <property type="match status" value="1"/>
</dbReference>
<dbReference type="PROSITE" id="PS51910">
    <property type="entry name" value="GH18_2"/>
    <property type="match status" value="1"/>
</dbReference>
<evidence type="ECO:0000313" key="2">
    <source>
        <dbReference type="EMBL" id="GGJ58676.1"/>
    </source>
</evidence>
<dbReference type="Proteomes" id="UP000606115">
    <property type="component" value="Unassembled WGS sequence"/>
</dbReference>
<feature type="domain" description="GH18" evidence="1">
    <location>
        <begin position="9"/>
        <end position="287"/>
    </location>
</feature>
<dbReference type="SUPFAM" id="SSF51445">
    <property type="entry name" value="(Trans)glycosidases"/>
    <property type="match status" value="1"/>
</dbReference>
<proteinExistence type="predicted"/>
<dbReference type="SMART" id="SM00636">
    <property type="entry name" value="Glyco_18"/>
    <property type="match status" value="1"/>
</dbReference>
<dbReference type="GeneID" id="303304042"/>
<dbReference type="InterPro" id="IPR011583">
    <property type="entry name" value="Chitinase_II/V-like_cat"/>
</dbReference>
<dbReference type="RefSeq" id="WP_188685006.1">
    <property type="nucleotide sequence ID" value="NZ_BMKX01000003.1"/>
</dbReference>
<reference evidence="3" key="1">
    <citation type="journal article" date="2019" name="Int. J. Syst. Evol. Microbiol.">
        <title>The Global Catalogue of Microorganisms (GCM) 10K type strain sequencing project: providing services to taxonomists for standard genome sequencing and annotation.</title>
        <authorList>
            <consortium name="The Broad Institute Genomics Platform"/>
            <consortium name="The Broad Institute Genome Sequencing Center for Infectious Disease"/>
            <person name="Wu L."/>
            <person name="Ma J."/>
        </authorList>
    </citation>
    <scope>NUCLEOTIDE SEQUENCE [LARGE SCALE GENOMIC DNA]</scope>
    <source>
        <strain evidence="3">CGMCC 1.3685</strain>
    </source>
</reference>
<evidence type="ECO:0000259" key="1">
    <source>
        <dbReference type="PROSITE" id="PS51910"/>
    </source>
</evidence>
<dbReference type="InterPro" id="IPR001223">
    <property type="entry name" value="Glyco_hydro18_cat"/>
</dbReference>
<dbReference type="InterPro" id="IPR017853">
    <property type="entry name" value="GH"/>
</dbReference>
<gene>
    <name evidence="2" type="ORF">GCM10007173_16750</name>
</gene>
<sequence>MATNANVWVWVGLTWTERVRLVLLNYGDRLTDVSIFGWRVDENGALTQTFDPSLLDEYRAKWPHLRFWLAFRNDGYASIFSALLASSTARTKLIADLGDVLTQYPWLHGIDIDLEQGGAASNAVPAEALFKQVADLAHGRGKKVSAALPALTATGSVGGEDWVRYKQLGELMDHVSVMSYDFAWSGSAPGPVSPGFWLEEVYAWATSQITPSKISMGLPLYAYFWSIHDYPETWGATRRGISGTYYSAWQYFTGARPWSDSGSHHAIGWVAYRDSSSQSLWGFLDVYDWKEPDMWEDSAGVVAGVFANRDYVVRYGLPAGVPQWSVADNSVRDSFIEYQMNAAPVIASNGDVVSPKKGYTFTTEMIQREPIAATIIDDYATSTQQLNAVYTQPTGAWAFQQVTSSYKQYRGAGTLRYANDFGKQSLYALARFQFATGGRFAINSQGITADLDNNGLLRLMRGTTVLKSMNVGAQRVGAAAQAGRCVLALRVRDGSARVYFSNAETNTPLRLEASTTPPGGPTEYVSTGTVWIDHCYLGDGIWYQPREAIEVEINGQKQVMGRIPRTGVTWDSQNRFRTNADVEERTTREAIISQDWIYEHWKDVPIITGVNTPVRVRPLDHDLWLGRVHVMDRDGSSIVYFTDATTINHWRGRAMNEYGLAGIALWQLSQEDVRMYETFEGGELPAHTKRLDE</sequence>
<dbReference type="PANTHER" id="PTHR46066:SF2">
    <property type="entry name" value="CHITINASE DOMAIN-CONTAINING PROTEIN 1"/>
    <property type="match status" value="1"/>
</dbReference>
<dbReference type="PANTHER" id="PTHR46066">
    <property type="entry name" value="CHITINASE DOMAIN-CONTAINING PROTEIN 1 FAMILY MEMBER"/>
    <property type="match status" value="1"/>
</dbReference>
<protein>
    <recommendedName>
        <fullName evidence="1">GH18 domain-containing protein</fullName>
    </recommendedName>
</protein>
<accession>A0ABQ2DHT7</accession>
<comment type="caution">
    <text evidence="2">The sequence shown here is derived from an EMBL/GenBank/DDBJ whole genome shotgun (WGS) entry which is preliminary data.</text>
</comment>
<keyword evidence="3" id="KW-1185">Reference proteome</keyword>